<protein>
    <submittedName>
        <fullName evidence="1">Uncharacterized protein</fullName>
    </submittedName>
</protein>
<dbReference type="EMBL" id="JAXCGZ010017533">
    <property type="protein sequence ID" value="KAK7067974.1"/>
    <property type="molecule type" value="Genomic_DNA"/>
</dbReference>
<accession>A0AAN8ZYE9</accession>
<dbReference type="AlphaFoldDB" id="A0AAN8ZYE9"/>
<evidence type="ECO:0000313" key="1">
    <source>
        <dbReference type="EMBL" id="KAK7067974.1"/>
    </source>
</evidence>
<keyword evidence="2" id="KW-1185">Reference proteome</keyword>
<sequence length="138" mass="15069">MLGNLSSMSSGALHHTCSSTTYIEMQDVNGHWRKVVAFLDTGAETTLVKLSTMKCFGLAGDPFTFTFGISGGDIIKEPGLKGGFDPRGLWKHGIVDTAYPGKVELIRKATIRTVEDVRVSQKERPMHTLCLIATVEKL</sequence>
<dbReference type="Proteomes" id="UP001381693">
    <property type="component" value="Unassembled WGS sequence"/>
</dbReference>
<evidence type="ECO:0000313" key="2">
    <source>
        <dbReference type="Proteomes" id="UP001381693"/>
    </source>
</evidence>
<organism evidence="1 2">
    <name type="scientific">Halocaridina rubra</name>
    <name type="common">Hawaiian red shrimp</name>
    <dbReference type="NCBI Taxonomy" id="373956"/>
    <lineage>
        <taxon>Eukaryota</taxon>
        <taxon>Metazoa</taxon>
        <taxon>Ecdysozoa</taxon>
        <taxon>Arthropoda</taxon>
        <taxon>Crustacea</taxon>
        <taxon>Multicrustacea</taxon>
        <taxon>Malacostraca</taxon>
        <taxon>Eumalacostraca</taxon>
        <taxon>Eucarida</taxon>
        <taxon>Decapoda</taxon>
        <taxon>Pleocyemata</taxon>
        <taxon>Caridea</taxon>
        <taxon>Atyoidea</taxon>
        <taxon>Atyidae</taxon>
        <taxon>Halocaridina</taxon>
    </lineage>
</organism>
<comment type="caution">
    <text evidence="1">The sequence shown here is derived from an EMBL/GenBank/DDBJ whole genome shotgun (WGS) entry which is preliminary data.</text>
</comment>
<reference evidence="1 2" key="1">
    <citation type="submission" date="2023-11" db="EMBL/GenBank/DDBJ databases">
        <title>Halocaridina rubra genome assembly.</title>
        <authorList>
            <person name="Smith C."/>
        </authorList>
    </citation>
    <scope>NUCLEOTIDE SEQUENCE [LARGE SCALE GENOMIC DNA]</scope>
    <source>
        <strain evidence="1">EP-1</strain>
        <tissue evidence="1">Whole</tissue>
    </source>
</reference>
<name>A0AAN8ZYE9_HALRR</name>
<proteinExistence type="predicted"/>
<gene>
    <name evidence="1" type="ORF">SK128_017163</name>
</gene>